<dbReference type="SUPFAM" id="SSF88723">
    <property type="entry name" value="PIN domain-like"/>
    <property type="match status" value="1"/>
</dbReference>
<dbReference type="EMBL" id="JBBPBK010000001">
    <property type="protein sequence ID" value="KAK9292587.1"/>
    <property type="molecule type" value="Genomic_DNA"/>
</dbReference>
<gene>
    <name evidence="3" type="ORF">L1049_020561</name>
</gene>
<feature type="domain" description="Single-strand DNA endonuclease 1 chromo" evidence="2">
    <location>
        <begin position="288"/>
        <end position="318"/>
    </location>
</feature>
<evidence type="ECO:0000313" key="4">
    <source>
        <dbReference type="Proteomes" id="UP001415857"/>
    </source>
</evidence>
<dbReference type="InterPro" id="IPR057340">
    <property type="entry name" value="Chromo_SEND1"/>
</dbReference>
<organism evidence="3 4">
    <name type="scientific">Liquidambar formosana</name>
    <name type="common">Formosan gum</name>
    <dbReference type="NCBI Taxonomy" id="63359"/>
    <lineage>
        <taxon>Eukaryota</taxon>
        <taxon>Viridiplantae</taxon>
        <taxon>Streptophyta</taxon>
        <taxon>Embryophyta</taxon>
        <taxon>Tracheophyta</taxon>
        <taxon>Spermatophyta</taxon>
        <taxon>Magnoliopsida</taxon>
        <taxon>eudicotyledons</taxon>
        <taxon>Gunneridae</taxon>
        <taxon>Pentapetalae</taxon>
        <taxon>Saxifragales</taxon>
        <taxon>Altingiaceae</taxon>
        <taxon>Liquidambar</taxon>
    </lineage>
</organism>
<dbReference type="Gene3D" id="1.10.150.20">
    <property type="entry name" value="5' to 3' exonuclease, C-terminal subdomain"/>
    <property type="match status" value="1"/>
</dbReference>
<sequence length="320" mass="36540">MCTIKLRIIMCEFKLFYLIVLGLSDLISTRGSSWAAPQRYYCCCCYFLYQDGCFTSDSDIFLFGGRTVYREICLGEGGYVICYKMADIERILGFGRNSLITLALLLGSDYSQGVHKLGSSACQIVKSVGDVVLKRIASEGLSFAKKSKGSRKQGQVHKCNYKENCSDHELNTNICEDNSRRDDQLFQVINAYLKPKCHLADSDVVHRVLALYPFQRSKLQQICTQFFEWPPEKTDEYILPKIAERDLRRFANLRSTSSDLELQLPLRVSTVQKYLPTKTLQSQMPVKCPISGIIKHRKVQGRECFEVSWEELDGLKVKVL</sequence>
<dbReference type="InterPro" id="IPR029060">
    <property type="entry name" value="PIN-like_dom_sf"/>
</dbReference>
<dbReference type="GO" id="GO:0017108">
    <property type="term" value="F:5'-flap endonuclease activity"/>
    <property type="evidence" value="ECO:0007669"/>
    <property type="project" value="TreeGrafter"/>
</dbReference>
<reference evidence="3 4" key="1">
    <citation type="journal article" date="2024" name="Plant J.">
        <title>Genome sequences and population genomics reveal climatic adaptation and genomic divergence between two closely related sweetgum species.</title>
        <authorList>
            <person name="Xu W.Q."/>
            <person name="Ren C.Q."/>
            <person name="Zhang X.Y."/>
            <person name="Comes H.P."/>
            <person name="Liu X.H."/>
            <person name="Li Y.G."/>
            <person name="Kettle C.J."/>
            <person name="Jalonen R."/>
            <person name="Gaisberger H."/>
            <person name="Ma Y.Z."/>
            <person name="Qiu Y.X."/>
        </authorList>
    </citation>
    <scope>NUCLEOTIDE SEQUENCE [LARGE SCALE GENOMIC DNA]</scope>
    <source>
        <strain evidence="3">Hangzhou</strain>
    </source>
</reference>
<dbReference type="Gene3D" id="3.40.50.1010">
    <property type="entry name" value="5'-nuclease"/>
    <property type="match status" value="1"/>
</dbReference>
<accession>A0AAP0S963</accession>
<evidence type="ECO:0008006" key="5">
    <source>
        <dbReference type="Google" id="ProtNLM"/>
    </source>
</evidence>
<comment type="caution">
    <text evidence="3">The sequence shown here is derived from an EMBL/GenBank/DDBJ whole genome shotgun (WGS) entry which is preliminary data.</text>
</comment>
<evidence type="ECO:0000259" key="1">
    <source>
        <dbReference type="Pfam" id="PF00867"/>
    </source>
</evidence>
<dbReference type="Pfam" id="PF25386">
    <property type="entry name" value="Chromo_SEND1"/>
    <property type="match status" value="1"/>
</dbReference>
<dbReference type="Proteomes" id="UP001415857">
    <property type="component" value="Unassembled WGS sequence"/>
</dbReference>
<protein>
    <recommendedName>
        <fullName evidence="5">XPG-I domain-containing protein</fullName>
    </recommendedName>
</protein>
<name>A0AAP0S963_LIQFO</name>
<dbReference type="CDD" id="cd09900">
    <property type="entry name" value="H3TH_XPG-like"/>
    <property type="match status" value="1"/>
</dbReference>
<dbReference type="InterPro" id="IPR006084">
    <property type="entry name" value="XPG/Rad2"/>
</dbReference>
<dbReference type="PANTHER" id="PTHR11081">
    <property type="entry name" value="FLAP ENDONUCLEASE FAMILY MEMBER"/>
    <property type="match status" value="1"/>
</dbReference>
<dbReference type="InterPro" id="IPR036279">
    <property type="entry name" value="5-3_exonuclease_C_sf"/>
</dbReference>
<dbReference type="InterPro" id="IPR006086">
    <property type="entry name" value="XPG-I_dom"/>
</dbReference>
<evidence type="ECO:0000313" key="3">
    <source>
        <dbReference type="EMBL" id="KAK9292587.1"/>
    </source>
</evidence>
<dbReference type="SUPFAM" id="SSF47807">
    <property type="entry name" value="5' to 3' exonuclease, C-terminal subdomain"/>
    <property type="match status" value="1"/>
</dbReference>
<proteinExistence type="predicted"/>
<dbReference type="PANTHER" id="PTHR11081:SF54">
    <property type="entry name" value="SINGLE-STRAND DNA ENDONUCLEASE 1"/>
    <property type="match status" value="1"/>
</dbReference>
<evidence type="ECO:0000259" key="2">
    <source>
        <dbReference type="Pfam" id="PF25386"/>
    </source>
</evidence>
<dbReference type="AlphaFoldDB" id="A0AAP0S963"/>
<keyword evidence="4" id="KW-1185">Reference proteome</keyword>
<dbReference type="Pfam" id="PF00867">
    <property type="entry name" value="XPG_I"/>
    <property type="match status" value="1"/>
</dbReference>
<feature type="domain" description="XPG-I" evidence="1">
    <location>
        <begin position="51"/>
        <end position="109"/>
    </location>
</feature>